<keyword evidence="5" id="KW-0786">Thiamine pyrophosphate</keyword>
<feature type="domain" description="Transketolase-like pyrimidine-binding" evidence="6">
    <location>
        <begin position="498"/>
        <end position="672"/>
    </location>
</feature>
<organism evidence="7 8">
    <name type="scientific">Mucilaginibacter gynuensis</name>
    <dbReference type="NCBI Taxonomy" id="1302236"/>
    <lineage>
        <taxon>Bacteria</taxon>
        <taxon>Pseudomonadati</taxon>
        <taxon>Bacteroidota</taxon>
        <taxon>Sphingobacteriia</taxon>
        <taxon>Sphingobacteriales</taxon>
        <taxon>Sphingobacteriaceae</taxon>
        <taxon>Mucilaginibacter</taxon>
    </lineage>
</organism>
<comment type="caution">
    <text evidence="7">The sequence shown here is derived from an EMBL/GenBank/DDBJ whole genome shotgun (WGS) entry which is preliminary data.</text>
</comment>
<dbReference type="Proteomes" id="UP001500582">
    <property type="component" value="Unassembled WGS sequence"/>
</dbReference>
<dbReference type="InterPro" id="IPR033248">
    <property type="entry name" value="Transketolase_C"/>
</dbReference>
<dbReference type="CDD" id="cd02000">
    <property type="entry name" value="TPP_E1_PDC_ADC_BCADC"/>
    <property type="match status" value="1"/>
</dbReference>
<evidence type="ECO:0000256" key="5">
    <source>
        <dbReference type="ARBA" id="ARBA00023052"/>
    </source>
</evidence>
<dbReference type="PANTHER" id="PTHR42980:SF1">
    <property type="entry name" value="2-OXOISOVALERATE DEHYDROGENASE SUBUNIT BETA, MITOCHONDRIAL"/>
    <property type="match status" value="1"/>
</dbReference>
<keyword evidence="4" id="KW-0560">Oxidoreductase</keyword>
<evidence type="ECO:0000313" key="8">
    <source>
        <dbReference type="Proteomes" id="UP001500582"/>
    </source>
</evidence>
<dbReference type="PANTHER" id="PTHR42980">
    <property type="entry name" value="2-OXOISOVALERATE DEHYDROGENASE SUBUNIT BETA-RELATED"/>
    <property type="match status" value="1"/>
</dbReference>
<evidence type="ECO:0000256" key="2">
    <source>
        <dbReference type="ARBA" id="ARBA00003906"/>
    </source>
</evidence>
<keyword evidence="8" id="KW-1185">Reference proteome</keyword>
<dbReference type="EC" id="1.2.4.4" evidence="3"/>
<dbReference type="Pfam" id="PF02779">
    <property type="entry name" value="Transket_pyr"/>
    <property type="match status" value="1"/>
</dbReference>
<dbReference type="InterPro" id="IPR009014">
    <property type="entry name" value="Transketo_C/PFOR_II"/>
</dbReference>
<proteinExistence type="predicted"/>
<dbReference type="EMBL" id="BAABFT010000003">
    <property type="protein sequence ID" value="GAA4317251.1"/>
    <property type="molecule type" value="Genomic_DNA"/>
</dbReference>
<dbReference type="SUPFAM" id="SSF52518">
    <property type="entry name" value="Thiamin diphosphate-binding fold (THDP-binding)"/>
    <property type="match status" value="2"/>
</dbReference>
<evidence type="ECO:0000259" key="6">
    <source>
        <dbReference type="SMART" id="SM00861"/>
    </source>
</evidence>
<dbReference type="InterPro" id="IPR005475">
    <property type="entry name" value="Transketolase-like_Pyr-bd"/>
</dbReference>
<dbReference type="Pfam" id="PF00676">
    <property type="entry name" value="E1_dh"/>
    <property type="match status" value="1"/>
</dbReference>
<gene>
    <name evidence="7" type="ORF">GCM10023149_14730</name>
</gene>
<dbReference type="InterPro" id="IPR029061">
    <property type="entry name" value="THDP-binding"/>
</dbReference>
<comment type="function">
    <text evidence="2">E1 component of the 2-oxoglutarate dehydrogenase (OGDH) complex which catalyzes the decarboxylation of 2-oxoglutarate, the first step in the conversion of 2-oxoglutarate to succinyl-CoA and CO(2).</text>
</comment>
<accession>A0ABP8G4B1</accession>
<name>A0ABP8G4B1_9SPHI</name>
<evidence type="ECO:0000256" key="1">
    <source>
        <dbReference type="ARBA" id="ARBA00001964"/>
    </source>
</evidence>
<comment type="cofactor">
    <cofactor evidence="1">
        <name>thiamine diphosphate</name>
        <dbReference type="ChEBI" id="CHEBI:58937"/>
    </cofactor>
</comment>
<reference evidence="8" key="1">
    <citation type="journal article" date="2019" name="Int. J. Syst. Evol. Microbiol.">
        <title>The Global Catalogue of Microorganisms (GCM) 10K type strain sequencing project: providing services to taxonomists for standard genome sequencing and annotation.</title>
        <authorList>
            <consortium name="The Broad Institute Genomics Platform"/>
            <consortium name="The Broad Institute Genome Sequencing Center for Infectious Disease"/>
            <person name="Wu L."/>
            <person name="Ma J."/>
        </authorList>
    </citation>
    <scope>NUCLEOTIDE SEQUENCE [LARGE SCALE GENOMIC DNA]</scope>
    <source>
        <strain evidence="8">JCM 17705</strain>
    </source>
</reference>
<dbReference type="Pfam" id="PF02780">
    <property type="entry name" value="Transketolase_C"/>
    <property type="match status" value="1"/>
</dbReference>
<evidence type="ECO:0000256" key="4">
    <source>
        <dbReference type="ARBA" id="ARBA00023002"/>
    </source>
</evidence>
<evidence type="ECO:0000256" key="3">
    <source>
        <dbReference type="ARBA" id="ARBA00012277"/>
    </source>
</evidence>
<dbReference type="SUPFAM" id="SSF52922">
    <property type="entry name" value="TK C-terminal domain-like"/>
    <property type="match status" value="1"/>
</dbReference>
<evidence type="ECO:0000313" key="7">
    <source>
        <dbReference type="EMBL" id="GAA4317251.1"/>
    </source>
</evidence>
<sequence length="832" mass="92963">MNVNIANYKIEFHNFTALTELYMPETALDNTGKPDAVELSFDDFKGIVINDYRVGYESRQASLLGRREVLTGKAKFGIFGDGKEVAQIAMAKMFRKGDWRAGYYRDQTFMFATGMSNLKEFFAQLYAHPDVEKDPASGGRQMNCHYATRFINPDGTWINQAENMNCSSDMSTTGGHMPRLLGLAYASKLYRQNQELAGFDNFSVNGNEVAFGTLGNGSTSEGLFFETFNAAGVLQVPMAISIWDDAYAISVPAKLQTTKEDISEVLQGFQRMPGTNGYEIFKVRGWDYVALCETYERAITMCREQHVPVLIHVTEMTQPQGHSTSGSHERYKSKERLAWEDEYDCLLQMRQWMINSAIATAEEIDELEAAAKKHVRECQREAWNEISNEIKTELDEASKLIDQLALYSGKNEELSAITATLRACIDPGRKDIMEAIRKALRITVTENNAERHELLNWYNTENARNKDRFNSKLFSESPQSPLNVPVVAPEYDEDAKLLDGREVLNACFDANFERDKRIVAFGEDVGAIGDVNQGFAGLQNKYGDLRITDTGIREATIIGQGVGLSIRGLRPIAEIQYMDYLLYSINVLSDDLASLSYRTSGGQKAPLIVRTRGHRLEGIWHSGSPMGLILNSMRGLHICVPRNMTQAAGMYNTLLRGEEPALVVECLNGYRLKEKLPANVGEFTVPLGKAEVLKEGSDITVVSYGSTLRIVMEAVDELEKLGINIEVIDPQTLYPFDTDNACGKSLGKTNKLLVVDEDLPGAGSAYILQKIVENQNGYYHLDSQPRTLTAKDHRPPYGSDGDYFSKPSLDDVIETVYGMMSESNPTKYPAIY</sequence>
<dbReference type="Gene3D" id="3.40.50.920">
    <property type="match status" value="1"/>
</dbReference>
<dbReference type="Gene3D" id="3.40.50.970">
    <property type="match status" value="2"/>
</dbReference>
<dbReference type="SMART" id="SM00861">
    <property type="entry name" value="Transket_pyr"/>
    <property type="match status" value="1"/>
</dbReference>
<dbReference type="InterPro" id="IPR001017">
    <property type="entry name" value="DH_E1"/>
</dbReference>
<protein>
    <recommendedName>
        <fullName evidence="3">3-methyl-2-oxobutanoate dehydrogenase (2-methylpropanoyl-transferring)</fullName>
        <ecNumber evidence="3">1.2.4.4</ecNumber>
    </recommendedName>
</protein>